<gene>
    <name evidence="1" type="ORF">CAEBREN_18122</name>
</gene>
<accession>G0NUD0</accession>
<evidence type="ECO:0000313" key="1">
    <source>
        <dbReference type="EMBL" id="EGT37749.1"/>
    </source>
</evidence>
<dbReference type="HOGENOM" id="CLU_2063556_0_0_1"/>
<evidence type="ECO:0000313" key="2">
    <source>
        <dbReference type="Proteomes" id="UP000008068"/>
    </source>
</evidence>
<proteinExistence type="predicted"/>
<dbReference type="InParanoid" id="G0NUD0"/>
<keyword evidence="2" id="KW-1185">Reference proteome</keyword>
<dbReference type="EMBL" id="GL379949">
    <property type="protein sequence ID" value="EGT37749.1"/>
    <property type="molecule type" value="Genomic_DNA"/>
</dbReference>
<dbReference type="AlphaFoldDB" id="G0NUD0"/>
<protein>
    <submittedName>
        <fullName evidence="1">Uncharacterized protein</fullName>
    </submittedName>
</protein>
<organism evidence="2">
    <name type="scientific">Caenorhabditis brenneri</name>
    <name type="common">Nematode worm</name>
    <dbReference type="NCBI Taxonomy" id="135651"/>
    <lineage>
        <taxon>Eukaryota</taxon>
        <taxon>Metazoa</taxon>
        <taxon>Ecdysozoa</taxon>
        <taxon>Nematoda</taxon>
        <taxon>Chromadorea</taxon>
        <taxon>Rhabditida</taxon>
        <taxon>Rhabditina</taxon>
        <taxon>Rhabditomorpha</taxon>
        <taxon>Rhabditoidea</taxon>
        <taxon>Rhabditidae</taxon>
        <taxon>Peloderinae</taxon>
        <taxon>Caenorhabditis</taxon>
    </lineage>
</organism>
<name>G0NUD0_CAEBE</name>
<sequence>MEGYKNMDETVFISMEGVSEKVDDIRCTKKFLCSKCDIMTAGFFEDEQYSELTSTESCISCLRGYHSTNYPNFLSYGNKDSPIWKATIFLAGAYFQKSCLRKFLSLQFNLIVTPEILTN</sequence>
<dbReference type="Proteomes" id="UP000008068">
    <property type="component" value="Unassembled WGS sequence"/>
</dbReference>
<reference evidence="2" key="1">
    <citation type="submission" date="2011-07" db="EMBL/GenBank/DDBJ databases">
        <authorList>
            <consortium name="Caenorhabditis brenneri Sequencing and Analysis Consortium"/>
            <person name="Wilson R.K."/>
        </authorList>
    </citation>
    <scope>NUCLEOTIDE SEQUENCE [LARGE SCALE GENOMIC DNA]</scope>
    <source>
        <strain evidence="2">PB2801</strain>
    </source>
</reference>